<evidence type="ECO:0000313" key="2">
    <source>
        <dbReference type="EMBL" id="ADP71728.1"/>
    </source>
</evidence>
<accession>E3I663</accession>
<dbReference type="Proteomes" id="UP000001399">
    <property type="component" value="Chromosome"/>
</dbReference>
<proteinExistence type="predicted"/>
<evidence type="ECO:0000313" key="3">
    <source>
        <dbReference type="Proteomes" id="UP000001399"/>
    </source>
</evidence>
<dbReference type="AlphaFoldDB" id="E3I663"/>
<organism evidence="2 3">
    <name type="scientific">Rhodomicrobium vannielii (strain ATCC 17100 / DSM 162 / LMG 4299 / NCIMB 10020 / ATH 3.1.1)</name>
    <dbReference type="NCBI Taxonomy" id="648757"/>
    <lineage>
        <taxon>Bacteria</taxon>
        <taxon>Pseudomonadati</taxon>
        <taxon>Pseudomonadota</taxon>
        <taxon>Alphaproteobacteria</taxon>
        <taxon>Hyphomicrobiales</taxon>
        <taxon>Hyphomicrobiaceae</taxon>
        <taxon>Rhodomicrobium</taxon>
    </lineage>
</organism>
<gene>
    <name evidence="2" type="ordered locus">Rvan_2513</name>
</gene>
<feature type="region of interest" description="Disordered" evidence="1">
    <location>
        <begin position="1"/>
        <end position="23"/>
    </location>
</feature>
<dbReference type="EMBL" id="CP002292">
    <property type="protein sequence ID" value="ADP71728.1"/>
    <property type="molecule type" value="Genomic_DNA"/>
</dbReference>
<feature type="compositionally biased region" description="Basic and acidic residues" evidence="1">
    <location>
        <begin position="1"/>
        <end position="22"/>
    </location>
</feature>
<reference evidence="3" key="1">
    <citation type="journal article" date="2011" name="J. Bacteriol.">
        <title>Genome sequences of eight morphologically diverse alphaproteobacteria.</title>
        <authorList>
            <consortium name="US DOE Joint Genome Institute"/>
            <person name="Brown P.J."/>
            <person name="Kysela D.T."/>
            <person name="Buechlein A."/>
            <person name="Hemmerich C."/>
            <person name="Brun Y.V."/>
        </authorList>
    </citation>
    <scope>NUCLEOTIDE SEQUENCE [LARGE SCALE GENOMIC DNA]</scope>
    <source>
        <strain evidence="3">ATCC 17100 / ATH 3.1.1 / DSM 162 / LMG 4299</strain>
    </source>
</reference>
<keyword evidence="3" id="KW-1185">Reference proteome</keyword>
<dbReference type="KEGG" id="rva:Rvan_2513"/>
<sequence length="60" mass="6680">MQDRIVKSGRRVTEKRRDDSERGGSLVVALPIPASRSTHPFWLTRAFNASNFSTCSGLSE</sequence>
<dbReference type="HOGENOM" id="CLU_2938787_0_0_5"/>
<evidence type="ECO:0000256" key="1">
    <source>
        <dbReference type="SAM" id="MobiDB-lite"/>
    </source>
</evidence>
<protein>
    <submittedName>
        <fullName evidence="2">Uncharacterized protein</fullName>
    </submittedName>
</protein>
<name>E3I663_RHOVT</name>